<dbReference type="InterPro" id="IPR038377">
    <property type="entry name" value="Na/Glc_symporter_sf"/>
</dbReference>
<evidence type="ECO:0000256" key="11">
    <source>
        <dbReference type="ARBA" id="ARBA00023201"/>
    </source>
</evidence>
<keyword evidence="11" id="KW-0739">Sodium transport</keyword>
<keyword evidence="9" id="KW-0406">Ion transport</keyword>
<evidence type="ECO:0000256" key="13">
    <source>
        <dbReference type="RuleBase" id="RU362091"/>
    </source>
</evidence>
<comment type="catalytic activity">
    <reaction evidence="12">
        <text>L-proline(in) + Na(+)(in) = L-proline(out) + Na(+)(out)</text>
        <dbReference type="Rhea" id="RHEA:28967"/>
        <dbReference type="ChEBI" id="CHEBI:29101"/>
        <dbReference type="ChEBI" id="CHEBI:60039"/>
    </reaction>
</comment>
<dbReference type="PANTHER" id="PTHR48086:SF3">
    <property type="entry name" value="SODIUM_PROLINE SYMPORTER"/>
    <property type="match status" value="1"/>
</dbReference>
<feature type="transmembrane region" description="Helical" evidence="14">
    <location>
        <begin position="189"/>
        <end position="214"/>
    </location>
</feature>
<evidence type="ECO:0000256" key="2">
    <source>
        <dbReference type="ARBA" id="ARBA00006434"/>
    </source>
</evidence>
<feature type="transmembrane region" description="Helical" evidence="14">
    <location>
        <begin position="414"/>
        <end position="435"/>
    </location>
</feature>
<keyword evidence="7 14" id="KW-1133">Transmembrane helix</keyword>
<protein>
    <submittedName>
        <fullName evidence="15">Symporter YodF</fullName>
    </submittedName>
</protein>
<dbReference type="InterPro" id="IPR050277">
    <property type="entry name" value="Sodium:Solute_Symporter"/>
</dbReference>
<feature type="transmembrane region" description="Helical" evidence="14">
    <location>
        <begin position="384"/>
        <end position="407"/>
    </location>
</feature>
<reference evidence="15" key="2">
    <citation type="submission" date="2021-08" db="EMBL/GenBank/DDBJ databases">
        <authorList>
            <person name="Tani A."/>
            <person name="Ola A."/>
            <person name="Ogura Y."/>
            <person name="Katsura K."/>
            <person name="Hayashi T."/>
        </authorList>
    </citation>
    <scope>NUCLEOTIDE SEQUENCE</scope>
    <source>
        <strain evidence="15">NBRC 15689</strain>
    </source>
</reference>
<dbReference type="RefSeq" id="WP_238310750.1">
    <property type="nucleotide sequence ID" value="NZ_BPQV01000004.1"/>
</dbReference>
<feature type="transmembrane region" description="Helical" evidence="14">
    <location>
        <begin position="270"/>
        <end position="290"/>
    </location>
</feature>
<keyword evidence="8" id="KW-0915">Sodium</keyword>
<dbReference type="Pfam" id="PF00474">
    <property type="entry name" value="SSF"/>
    <property type="match status" value="1"/>
</dbReference>
<feature type="transmembrane region" description="Helical" evidence="14">
    <location>
        <begin position="310"/>
        <end position="329"/>
    </location>
</feature>
<evidence type="ECO:0000256" key="14">
    <source>
        <dbReference type="SAM" id="Phobius"/>
    </source>
</evidence>
<keyword evidence="3" id="KW-0813">Transport</keyword>
<evidence type="ECO:0000256" key="7">
    <source>
        <dbReference type="ARBA" id="ARBA00022989"/>
    </source>
</evidence>
<organism evidence="15 16">
    <name type="scientific">Methylobacterium organophilum</name>
    <dbReference type="NCBI Taxonomy" id="410"/>
    <lineage>
        <taxon>Bacteria</taxon>
        <taxon>Pseudomonadati</taxon>
        <taxon>Pseudomonadota</taxon>
        <taxon>Alphaproteobacteria</taxon>
        <taxon>Hyphomicrobiales</taxon>
        <taxon>Methylobacteriaceae</taxon>
        <taxon>Methylobacterium</taxon>
    </lineage>
</organism>
<dbReference type="Proteomes" id="UP001055156">
    <property type="component" value="Unassembled WGS sequence"/>
</dbReference>
<feature type="transmembrane region" description="Helical" evidence="14">
    <location>
        <begin position="144"/>
        <end position="168"/>
    </location>
</feature>
<feature type="transmembrane region" description="Helical" evidence="14">
    <location>
        <begin position="441"/>
        <end position="466"/>
    </location>
</feature>
<evidence type="ECO:0000256" key="6">
    <source>
        <dbReference type="ARBA" id="ARBA00022847"/>
    </source>
</evidence>
<evidence type="ECO:0000256" key="9">
    <source>
        <dbReference type="ARBA" id="ARBA00023065"/>
    </source>
</evidence>
<dbReference type="PANTHER" id="PTHR48086">
    <property type="entry name" value="SODIUM/PROLINE SYMPORTER-RELATED"/>
    <property type="match status" value="1"/>
</dbReference>
<keyword evidence="6" id="KW-0769">Symport</keyword>
<sequence>MGLLVTYGALALFFALVVLILQRSYVADRDFSDFTVAGRSFGGFFQAMAFFNTYQPGTVFLGAFGFIVGSGVVGLGVSTLLAPVVMYLMAARVWTWGATHDLKTQPDLMALRYRSRGIRVVAALIGVLGLFPWMVLGMQSLGAVFHALSLGYLGFTAAVVLGVVVMSVRQVWTIRMGMRGIVISDVFQGAVAYLAGSALMIGLIAWLFATGASLDALPAEKLALPDLGTDQPLLFFSLTLLPLLCSLCWPDLFIRLYTGSGIEAVKRSSAYCAPLALVFVTSLGFLALLASTRPDVLASPETAWFTLNRAAGGVPLLAFAGVVVFAASMGNIDATVQSMGAQIANDVVAPYRALSERGLVRVSQGAMAAITGISALIACLPLPSLFSIALFAFQVMVQIAVPLYLGIFSRLGSAAGALAGMVAGIVTVALLQGLYPVGIPWAYGLTSGFVGLVVNLAIYLAAALWLPNDRAERARLDALFATASPASRLPEAMPVAETA</sequence>
<keyword evidence="16" id="KW-1185">Reference proteome</keyword>
<evidence type="ECO:0000256" key="12">
    <source>
        <dbReference type="ARBA" id="ARBA00033708"/>
    </source>
</evidence>
<keyword evidence="5 14" id="KW-0812">Transmembrane</keyword>
<comment type="similarity">
    <text evidence="2 13">Belongs to the sodium:solute symporter (SSF) (TC 2.A.21) family.</text>
</comment>
<evidence type="ECO:0000256" key="10">
    <source>
        <dbReference type="ARBA" id="ARBA00023136"/>
    </source>
</evidence>
<dbReference type="PROSITE" id="PS50283">
    <property type="entry name" value="NA_SOLUT_SYMP_3"/>
    <property type="match status" value="1"/>
</dbReference>
<comment type="caution">
    <text evidence="15">The sequence shown here is derived from an EMBL/GenBank/DDBJ whole genome shotgun (WGS) entry which is preliminary data.</text>
</comment>
<dbReference type="Gene3D" id="1.20.1730.10">
    <property type="entry name" value="Sodium/glucose cotransporter"/>
    <property type="match status" value="1"/>
</dbReference>
<evidence type="ECO:0000256" key="5">
    <source>
        <dbReference type="ARBA" id="ARBA00022692"/>
    </source>
</evidence>
<reference evidence="15" key="1">
    <citation type="journal article" date="2021" name="Front. Microbiol.">
        <title>Comprehensive Comparative Genomics and Phenotyping of Methylobacterium Species.</title>
        <authorList>
            <person name="Alessa O."/>
            <person name="Ogura Y."/>
            <person name="Fujitani Y."/>
            <person name="Takami H."/>
            <person name="Hayashi T."/>
            <person name="Sahin N."/>
            <person name="Tani A."/>
        </authorList>
    </citation>
    <scope>NUCLEOTIDE SEQUENCE</scope>
    <source>
        <strain evidence="15">NBRC 15689</strain>
    </source>
</reference>
<evidence type="ECO:0000256" key="8">
    <source>
        <dbReference type="ARBA" id="ARBA00023053"/>
    </source>
</evidence>
<evidence type="ECO:0000256" key="1">
    <source>
        <dbReference type="ARBA" id="ARBA00004651"/>
    </source>
</evidence>
<keyword evidence="4" id="KW-1003">Cell membrane</keyword>
<evidence type="ECO:0000256" key="3">
    <source>
        <dbReference type="ARBA" id="ARBA00022448"/>
    </source>
</evidence>
<feature type="transmembrane region" description="Helical" evidence="14">
    <location>
        <begin position="118"/>
        <end position="138"/>
    </location>
</feature>
<keyword evidence="10 14" id="KW-0472">Membrane</keyword>
<feature type="transmembrane region" description="Helical" evidence="14">
    <location>
        <begin position="359"/>
        <end position="378"/>
    </location>
</feature>
<feature type="transmembrane region" description="Helical" evidence="14">
    <location>
        <begin position="234"/>
        <end position="258"/>
    </location>
</feature>
<name>A0ABQ4T789_METOR</name>
<evidence type="ECO:0000256" key="4">
    <source>
        <dbReference type="ARBA" id="ARBA00022475"/>
    </source>
</evidence>
<dbReference type="InterPro" id="IPR001734">
    <property type="entry name" value="Na/solute_symporter"/>
</dbReference>
<gene>
    <name evidence="15" type="primary">yodF_2</name>
    <name evidence="15" type="ORF">LKMONMHP_1745</name>
</gene>
<evidence type="ECO:0000313" key="15">
    <source>
        <dbReference type="EMBL" id="GJE26891.1"/>
    </source>
</evidence>
<comment type="subcellular location">
    <subcellularLocation>
        <location evidence="1">Cell membrane</location>
        <topology evidence="1">Multi-pass membrane protein</topology>
    </subcellularLocation>
</comment>
<proteinExistence type="inferred from homology"/>
<accession>A0ABQ4T789</accession>
<dbReference type="EMBL" id="BPQV01000004">
    <property type="protein sequence ID" value="GJE26891.1"/>
    <property type="molecule type" value="Genomic_DNA"/>
</dbReference>
<evidence type="ECO:0000313" key="16">
    <source>
        <dbReference type="Proteomes" id="UP001055156"/>
    </source>
</evidence>